<dbReference type="RefSeq" id="YP_010755898.1">
    <property type="nucleotide sequence ID" value="NC_073474.1"/>
</dbReference>
<dbReference type="Proteomes" id="UP000683422">
    <property type="component" value="Segment"/>
</dbReference>
<keyword evidence="2" id="KW-1185">Reference proteome</keyword>
<gene>
    <name evidence="1" type="primary">158</name>
    <name evidence="1" type="ORF">SEA_VANLEE_158</name>
</gene>
<accession>A0A8F2D9L5</accession>
<reference evidence="1" key="1">
    <citation type="submission" date="2021-04" db="EMBL/GenBank/DDBJ databases">
        <authorList>
            <person name="Barnhill K.B."/>
            <person name="Biggs A.M."/>
            <person name="Bland J."/>
            <person name="Choudhary H.M."/>
            <person name="Crogan R.E."/>
            <person name="Finocchiaro A.B."/>
            <person name="Franco V."/>
            <person name="Fuller T.A."/>
            <person name="Hanwacker C.G."/>
            <person name="Howard Z.E."/>
            <person name="Iqbal M."/>
            <person name="Mathew A.M."/>
            <person name="Miller S."/>
            <person name="Padhye S."/>
            <person name="Rainey E."/>
            <person name="Rodriguez A."/>
            <person name="Stewart E."/>
            <person name="Otero L.A."/>
            <person name="Chase M.A."/>
            <person name="Pollenz R.S."/>
            <person name="Garlena R.A."/>
            <person name="Russell D.A."/>
            <person name="Jacobs-Sera D."/>
            <person name="Hatfull G.F."/>
        </authorList>
    </citation>
    <scope>NUCLEOTIDE SEQUENCE</scope>
</reference>
<dbReference type="KEGG" id="vg:80020571"/>
<sequence length="132" mass="14619">MGYWNTNPAGASLLSEDTGMIWGDIPADEIDSAMAKVINDMRHANREWPTREEILAVFLPAVDQVDDQHALPTYQVLGVRKAAEEFAEDIGRKPTRDELVAGLHFSLGGPFNRDGSIDTDWIAEHPYNPEAA</sequence>
<evidence type="ECO:0000313" key="2">
    <source>
        <dbReference type="Proteomes" id="UP000683422"/>
    </source>
</evidence>
<evidence type="ECO:0000313" key="1">
    <source>
        <dbReference type="EMBL" id="QWS68274.1"/>
    </source>
</evidence>
<protein>
    <submittedName>
        <fullName evidence="1">Uncharacterized protein</fullName>
    </submittedName>
</protein>
<organism evidence="1 2">
    <name type="scientific">Gordonia phage VanLee</name>
    <dbReference type="NCBI Taxonomy" id="2845816"/>
    <lineage>
        <taxon>Viruses</taxon>
        <taxon>Duplodnaviria</taxon>
        <taxon>Heunggongvirae</taxon>
        <taxon>Uroviricota</taxon>
        <taxon>Caudoviricetes</taxon>
        <taxon>Kruegerviridae</taxon>
        <taxon>Vanleevirus</taxon>
        <taxon>Vanleevirus vanlee</taxon>
    </lineage>
</organism>
<proteinExistence type="predicted"/>
<name>A0A8F2D9L5_9CAUD</name>
<dbReference type="EMBL" id="MZ028627">
    <property type="protein sequence ID" value="QWS68274.1"/>
    <property type="molecule type" value="Genomic_DNA"/>
</dbReference>
<dbReference type="GeneID" id="80020571"/>